<gene>
    <name evidence="1" type="ORF">PUN28_012472</name>
</gene>
<sequence length="86" mass="9923">MVDIRKQFGGEARDSRFPGNAEALRNFPLELATPLPFRETREKLVAKRDRAGYFMGGDLKFLDLSIYPTRSRFVFFESEKCLAMLS</sequence>
<evidence type="ECO:0000313" key="1">
    <source>
        <dbReference type="EMBL" id="KAL0113333.1"/>
    </source>
</evidence>
<dbReference type="Proteomes" id="UP001430953">
    <property type="component" value="Unassembled WGS sequence"/>
</dbReference>
<evidence type="ECO:0000313" key="2">
    <source>
        <dbReference type="Proteomes" id="UP001430953"/>
    </source>
</evidence>
<name>A0AAW2FEF7_9HYME</name>
<comment type="caution">
    <text evidence="1">The sequence shown here is derived from an EMBL/GenBank/DDBJ whole genome shotgun (WGS) entry which is preliminary data.</text>
</comment>
<keyword evidence="2" id="KW-1185">Reference proteome</keyword>
<dbReference type="AlphaFoldDB" id="A0AAW2FEF7"/>
<protein>
    <recommendedName>
        <fullName evidence="3">Glutathione S-transferase</fullName>
    </recommendedName>
</protein>
<reference evidence="1 2" key="1">
    <citation type="submission" date="2023-03" db="EMBL/GenBank/DDBJ databases">
        <title>High recombination rates correlate with genetic variation in Cardiocondyla obscurior ants.</title>
        <authorList>
            <person name="Errbii M."/>
        </authorList>
    </citation>
    <scope>NUCLEOTIDE SEQUENCE [LARGE SCALE GENOMIC DNA]</scope>
    <source>
        <strain evidence="1">Alpha-2009</strain>
        <tissue evidence="1">Whole body</tissue>
    </source>
</reference>
<organism evidence="1 2">
    <name type="scientific">Cardiocondyla obscurior</name>
    <dbReference type="NCBI Taxonomy" id="286306"/>
    <lineage>
        <taxon>Eukaryota</taxon>
        <taxon>Metazoa</taxon>
        <taxon>Ecdysozoa</taxon>
        <taxon>Arthropoda</taxon>
        <taxon>Hexapoda</taxon>
        <taxon>Insecta</taxon>
        <taxon>Pterygota</taxon>
        <taxon>Neoptera</taxon>
        <taxon>Endopterygota</taxon>
        <taxon>Hymenoptera</taxon>
        <taxon>Apocrita</taxon>
        <taxon>Aculeata</taxon>
        <taxon>Formicoidea</taxon>
        <taxon>Formicidae</taxon>
        <taxon>Myrmicinae</taxon>
        <taxon>Cardiocondyla</taxon>
    </lineage>
</organism>
<dbReference type="EMBL" id="JADYXP020000012">
    <property type="protein sequence ID" value="KAL0113333.1"/>
    <property type="molecule type" value="Genomic_DNA"/>
</dbReference>
<accession>A0AAW2FEF7</accession>
<proteinExistence type="predicted"/>
<evidence type="ECO:0008006" key="3">
    <source>
        <dbReference type="Google" id="ProtNLM"/>
    </source>
</evidence>